<organism evidence="1">
    <name type="scientific">Manihot esculenta</name>
    <name type="common">Cassava</name>
    <name type="synonym">Jatropha manihot</name>
    <dbReference type="NCBI Taxonomy" id="3983"/>
    <lineage>
        <taxon>Eukaryota</taxon>
        <taxon>Viridiplantae</taxon>
        <taxon>Streptophyta</taxon>
        <taxon>Embryophyta</taxon>
        <taxon>Tracheophyta</taxon>
        <taxon>Spermatophyta</taxon>
        <taxon>Magnoliopsida</taxon>
        <taxon>eudicotyledons</taxon>
        <taxon>Gunneridae</taxon>
        <taxon>Pentapetalae</taxon>
        <taxon>rosids</taxon>
        <taxon>fabids</taxon>
        <taxon>Malpighiales</taxon>
        <taxon>Euphorbiaceae</taxon>
        <taxon>Crotonoideae</taxon>
        <taxon>Manihoteae</taxon>
        <taxon>Manihot</taxon>
    </lineage>
</organism>
<gene>
    <name evidence="1" type="ORF">MANES_16G024100</name>
</gene>
<protein>
    <submittedName>
        <fullName evidence="1">Uncharacterized protein</fullName>
    </submittedName>
</protein>
<proteinExistence type="predicted"/>
<accession>A0A2C9U845</accession>
<evidence type="ECO:0000313" key="1">
    <source>
        <dbReference type="EMBL" id="OAY26137.1"/>
    </source>
</evidence>
<dbReference type="EMBL" id="CM004402">
    <property type="protein sequence ID" value="OAY26137.1"/>
    <property type="molecule type" value="Genomic_DNA"/>
</dbReference>
<dbReference type="AlphaFoldDB" id="A0A2C9U845"/>
<reference evidence="1" key="1">
    <citation type="submission" date="2016-02" db="EMBL/GenBank/DDBJ databases">
        <title>WGS assembly of Manihot esculenta.</title>
        <authorList>
            <person name="Bredeson J.V."/>
            <person name="Prochnik S.E."/>
            <person name="Lyons J.B."/>
            <person name="Schmutz J."/>
            <person name="Grimwood J."/>
            <person name="Vrebalov J."/>
            <person name="Bart R.S."/>
            <person name="Amuge T."/>
            <person name="Ferguson M.E."/>
            <person name="Green R."/>
            <person name="Putnam N."/>
            <person name="Stites J."/>
            <person name="Rounsley S."/>
            <person name="Rokhsar D.S."/>
        </authorList>
    </citation>
    <scope>NUCLEOTIDE SEQUENCE [LARGE SCALE GENOMIC DNA]</scope>
    <source>
        <tissue evidence="1">Leaf</tissue>
    </source>
</reference>
<sequence>MQRGLVQKTLEVQELKFLKKKKVSGNPLIERESQRDREDSLPFYCWPPSGRSCSCLAAMVRFCYYPLASKVLGLEELNF</sequence>
<name>A0A2C9U845_MANES</name>